<proteinExistence type="predicted"/>
<keyword evidence="2" id="KW-1185">Reference proteome</keyword>
<sequence>MIDPARNARIMETLRARHVAAPRDAEFATHLDRLLCRDGAGKLTAEAVRFSNPPETRGILVIDGPGGGKSTTVAHALTRHPALQAGDRGRPAWLGVSVPSPATLKSLGFEILRDSGYPHVSGYRETWSIWDQIRSRLKMLGVCILWIDEAHDLFCKDSGLILRALKSLMQGDEAVIVILSGTERLAEVIRSDPQVQRRFSTMQLRPVSAATDGEDFLDLIMAYAGLAGLRADLSADLVARLFHGARQRFGRSIETLLNAIETALGCGAECLSDDHFAQVWAMQEGCAPGENVFLVADWADITPDLDPGQRPLRRRGRRK</sequence>
<dbReference type="Pfam" id="PF05621">
    <property type="entry name" value="TniB"/>
    <property type="match status" value="1"/>
</dbReference>
<protein>
    <submittedName>
        <fullName evidence="1">TniB family NTP-binding protein</fullName>
    </submittedName>
</protein>
<gene>
    <name evidence="1" type="ORF">JHX87_04655</name>
</gene>
<dbReference type="EMBL" id="CP067136">
    <property type="protein sequence ID" value="WCR08111.1"/>
    <property type="molecule type" value="Genomic_DNA"/>
</dbReference>
<dbReference type="Proteomes" id="UP001219349">
    <property type="component" value="Chromosome"/>
</dbReference>
<dbReference type="InterPro" id="IPR027417">
    <property type="entry name" value="P-loop_NTPase"/>
</dbReference>
<name>A0ABY7SMS2_9RHOB</name>
<accession>A0ABY7SMS2</accession>
<evidence type="ECO:0000313" key="2">
    <source>
        <dbReference type="Proteomes" id="UP001219349"/>
    </source>
</evidence>
<dbReference type="RefSeq" id="WP_271882741.1">
    <property type="nucleotide sequence ID" value="NZ_CP067136.1"/>
</dbReference>
<dbReference type="Gene3D" id="3.40.50.300">
    <property type="entry name" value="P-loop containing nucleotide triphosphate hydrolases"/>
    <property type="match status" value="1"/>
</dbReference>
<evidence type="ECO:0000313" key="1">
    <source>
        <dbReference type="EMBL" id="WCR08111.1"/>
    </source>
</evidence>
<dbReference type="SUPFAM" id="SSF52540">
    <property type="entry name" value="P-loop containing nucleoside triphosphate hydrolases"/>
    <property type="match status" value="1"/>
</dbReference>
<organism evidence="1 2">
    <name type="scientific">Paracoccus fistulariae</name>
    <dbReference type="NCBI Taxonomy" id="658446"/>
    <lineage>
        <taxon>Bacteria</taxon>
        <taxon>Pseudomonadati</taxon>
        <taxon>Pseudomonadota</taxon>
        <taxon>Alphaproteobacteria</taxon>
        <taxon>Rhodobacterales</taxon>
        <taxon>Paracoccaceae</taxon>
        <taxon>Paracoccus</taxon>
    </lineage>
</organism>
<dbReference type="InterPro" id="IPR008868">
    <property type="entry name" value="TniB"/>
</dbReference>
<reference evidence="1 2" key="1">
    <citation type="submission" date="2021-01" db="EMBL/GenBank/DDBJ databases">
        <title>Biogeographic distribution of Paracoccus.</title>
        <authorList>
            <person name="Hollensteiner J."/>
            <person name="Leineberger J."/>
            <person name="Brinkhoff T."/>
            <person name="Daniel R."/>
        </authorList>
    </citation>
    <scope>NUCLEOTIDE SEQUENCE [LARGE SCALE GENOMIC DNA]</scope>
    <source>
        <strain evidence="1 2">KCTC 22803</strain>
    </source>
</reference>